<keyword evidence="2" id="KW-1185">Reference proteome</keyword>
<dbReference type="AlphaFoldDB" id="A0ABD5SFV9"/>
<dbReference type="RefSeq" id="WP_273737059.1">
    <property type="nucleotide sequence ID" value="NZ_JAQIVI010000034.1"/>
</dbReference>
<evidence type="ECO:0000313" key="1">
    <source>
        <dbReference type="EMBL" id="MFC6763957.1"/>
    </source>
</evidence>
<dbReference type="EMBL" id="JBHSWV010000034">
    <property type="protein sequence ID" value="MFC6763957.1"/>
    <property type="molecule type" value="Genomic_DNA"/>
</dbReference>
<name>A0ABD5SFV9_9EURY</name>
<dbReference type="Proteomes" id="UP001596383">
    <property type="component" value="Unassembled WGS sequence"/>
</dbReference>
<organism evidence="1 2">
    <name type="scientific">Natrinema soli</name>
    <dbReference type="NCBI Taxonomy" id="1930624"/>
    <lineage>
        <taxon>Archaea</taxon>
        <taxon>Methanobacteriati</taxon>
        <taxon>Methanobacteriota</taxon>
        <taxon>Stenosarchaea group</taxon>
        <taxon>Halobacteria</taxon>
        <taxon>Halobacteriales</taxon>
        <taxon>Natrialbaceae</taxon>
        <taxon>Natrinema</taxon>
    </lineage>
</organism>
<comment type="caution">
    <text evidence="1">The sequence shown here is derived from an EMBL/GenBank/DDBJ whole genome shotgun (WGS) entry which is preliminary data.</text>
</comment>
<gene>
    <name evidence="1" type="ORF">ACFQE6_02475</name>
</gene>
<reference evidence="1 2" key="1">
    <citation type="journal article" date="2019" name="Int. J. Syst. Evol. Microbiol.">
        <title>The Global Catalogue of Microorganisms (GCM) 10K type strain sequencing project: providing services to taxonomists for standard genome sequencing and annotation.</title>
        <authorList>
            <consortium name="The Broad Institute Genomics Platform"/>
            <consortium name="The Broad Institute Genome Sequencing Center for Infectious Disease"/>
            <person name="Wu L."/>
            <person name="Ma J."/>
        </authorList>
    </citation>
    <scope>NUCLEOTIDE SEQUENCE [LARGE SCALE GENOMIC DNA]</scope>
    <source>
        <strain evidence="1 2">LMG 29247</strain>
    </source>
</reference>
<evidence type="ECO:0000313" key="2">
    <source>
        <dbReference type="Proteomes" id="UP001596383"/>
    </source>
</evidence>
<accession>A0ABD5SFV9</accession>
<protein>
    <submittedName>
        <fullName evidence="1">Uncharacterized protein</fullName>
    </submittedName>
</protein>
<sequence length="116" mass="12921">MGAVTFETLTFGETADKAFSNAVEDAKHLHGHGGYTGTIAEKSSFEVIPEQEHHRKQKRRYAHQLLEDGDERIRSKWGPAGAINCSGTTGAKRYREQHGLKGKHGDGWLFFGWASH</sequence>
<proteinExistence type="predicted"/>